<dbReference type="InterPro" id="IPR036388">
    <property type="entry name" value="WH-like_DNA-bd_sf"/>
</dbReference>
<evidence type="ECO:0000259" key="4">
    <source>
        <dbReference type="PROSITE" id="PS50110"/>
    </source>
</evidence>
<dbReference type="RefSeq" id="WP_284391053.1">
    <property type="nucleotide sequence ID" value="NZ_BSNG01000001.1"/>
</dbReference>
<dbReference type="Pfam" id="PF00486">
    <property type="entry name" value="Trans_reg_C"/>
    <property type="match status" value="1"/>
</dbReference>
<accession>A0ABQ5UIJ3</accession>
<dbReference type="GO" id="GO:0003677">
    <property type="term" value="F:DNA binding"/>
    <property type="evidence" value="ECO:0007669"/>
    <property type="project" value="UniProtKB-KW"/>
</dbReference>
<dbReference type="SMART" id="SM00862">
    <property type="entry name" value="Trans_reg_C"/>
    <property type="match status" value="1"/>
</dbReference>
<feature type="domain" description="OmpR/PhoB-type" evidence="5">
    <location>
        <begin position="124"/>
        <end position="222"/>
    </location>
</feature>
<feature type="modified residue" description="4-aspartylphosphate" evidence="2">
    <location>
        <position position="51"/>
    </location>
</feature>
<dbReference type="PROSITE" id="PS50110">
    <property type="entry name" value="RESPONSE_REGULATORY"/>
    <property type="match status" value="1"/>
</dbReference>
<sequence length="223" mass="24809">MRILLVEDEPDMAALLRSALEKHDFVTDHAPSIEIAREAIEMVAHDLVILDRQLGDGDGASLIAFLRKKRPNVPIVVLSARGSADDRVEGLNLGADDYLPKPFVVSELVARLRAILRRPSQVASKPLSLGNLAFDLNQGEVFVHGERLDLPRREYLVLESLMRRAGRTVRRNLLEEEVYGSDDEIQSNSLEAHISRLRRKLADAGASVIIHPVRGVGYLLKLT</sequence>
<evidence type="ECO:0000259" key="5">
    <source>
        <dbReference type="PROSITE" id="PS51755"/>
    </source>
</evidence>
<dbReference type="PROSITE" id="PS51755">
    <property type="entry name" value="OMPR_PHOB"/>
    <property type="match status" value="1"/>
</dbReference>
<dbReference type="EMBL" id="BSNG01000001">
    <property type="protein sequence ID" value="GLQ10436.1"/>
    <property type="molecule type" value="Genomic_DNA"/>
</dbReference>
<dbReference type="SMART" id="SM00448">
    <property type="entry name" value="REC"/>
    <property type="match status" value="1"/>
</dbReference>
<feature type="DNA-binding region" description="OmpR/PhoB-type" evidence="3">
    <location>
        <begin position="124"/>
        <end position="222"/>
    </location>
</feature>
<dbReference type="InterPro" id="IPR011006">
    <property type="entry name" value="CheY-like_superfamily"/>
</dbReference>
<organism evidence="6 7">
    <name type="scientific">Devosia yakushimensis</name>
    <dbReference type="NCBI Taxonomy" id="470028"/>
    <lineage>
        <taxon>Bacteria</taxon>
        <taxon>Pseudomonadati</taxon>
        <taxon>Pseudomonadota</taxon>
        <taxon>Alphaproteobacteria</taxon>
        <taxon>Hyphomicrobiales</taxon>
        <taxon>Devosiaceae</taxon>
        <taxon>Devosia</taxon>
    </lineage>
</organism>
<dbReference type="Gene3D" id="6.10.250.690">
    <property type="match status" value="1"/>
</dbReference>
<evidence type="ECO:0000256" key="3">
    <source>
        <dbReference type="PROSITE-ProRule" id="PRU01091"/>
    </source>
</evidence>
<dbReference type="InterPro" id="IPR001789">
    <property type="entry name" value="Sig_transdc_resp-reg_receiver"/>
</dbReference>
<gene>
    <name evidence="6" type="ORF">GCM10007913_23680</name>
</gene>
<dbReference type="PANTHER" id="PTHR48111:SF36">
    <property type="entry name" value="TRANSCRIPTIONAL REGULATORY PROTEIN CUTR"/>
    <property type="match status" value="1"/>
</dbReference>
<feature type="domain" description="Response regulatory" evidence="4">
    <location>
        <begin position="2"/>
        <end position="116"/>
    </location>
</feature>
<reference evidence="6" key="2">
    <citation type="submission" date="2023-01" db="EMBL/GenBank/DDBJ databases">
        <title>Draft genome sequence of Devosia yakushimensis strain NBRC 103855.</title>
        <authorList>
            <person name="Sun Q."/>
            <person name="Mori K."/>
        </authorList>
    </citation>
    <scope>NUCLEOTIDE SEQUENCE</scope>
    <source>
        <strain evidence="6">NBRC 103855</strain>
    </source>
</reference>
<keyword evidence="1 3" id="KW-0238">DNA-binding</keyword>
<dbReference type="Gene3D" id="3.40.50.2300">
    <property type="match status" value="1"/>
</dbReference>
<keyword evidence="2" id="KW-0597">Phosphoprotein</keyword>
<dbReference type="CDD" id="cd00383">
    <property type="entry name" value="trans_reg_C"/>
    <property type="match status" value="1"/>
</dbReference>
<evidence type="ECO:0000313" key="7">
    <source>
        <dbReference type="Proteomes" id="UP001161406"/>
    </source>
</evidence>
<name>A0ABQ5UIJ3_9HYPH</name>
<dbReference type="InterPro" id="IPR039420">
    <property type="entry name" value="WalR-like"/>
</dbReference>
<evidence type="ECO:0000256" key="2">
    <source>
        <dbReference type="PROSITE-ProRule" id="PRU00169"/>
    </source>
</evidence>
<evidence type="ECO:0000256" key="1">
    <source>
        <dbReference type="ARBA" id="ARBA00023125"/>
    </source>
</evidence>
<protein>
    <submittedName>
        <fullName evidence="6">DNA-binding response regulator</fullName>
    </submittedName>
</protein>
<dbReference type="Proteomes" id="UP001161406">
    <property type="component" value="Unassembled WGS sequence"/>
</dbReference>
<dbReference type="PANTHER" id="PTHR48111">
    <property type="entry name" value="REGULATOR OF RPOS"/>
    <property type="match status" value="1"/>
</dbReference>
<dbReference type="InterPro" id="IPR001867">
    <property type="entry name" value="OmpR/PhoB-type_DNA-bd"/>
</dbReference>
<reference evidence="6" key="1">
    <citation type="journal article" date="2014" name="Int. J. Syst. Evol. Microbiol.">
        <title>Complete genome of a new Firmicutes species belonging to the dominant human colonic microbiota ('Ruminococcus bicirculans') reveals two chromosomes and a selective capacity to utilize plant glucans.</title>
        <authorList>
            <consortium name="NISC Comparative Sequencing Program"/>
            <person name="Wegmann U."/>
            <person name="Louis P."/>
            <person name="Goesmann A."/>
            <person name="Henrissat B."/>
            <person name="Duncan S.H."/>
            <person name="Flint H.J."/>
        </authorList>
    </citation>
    <scope>NUCLEOTIDE SEQUENCE</scope>
    <source>
        <strain evidence="6">NBRC 103855</strain>
    </source>
</reference>
<evidence type="ECO:0000313" key="6">
    <source>
        <dbReference type="EMBL" id="GLQ10436.1"/>
    </source>
</evidence>
<keyword evidence="7" id="KW-1185">Reference proteome</keyword>
<proteinExistence type="predicted"/>
<dbReference type="Pfam" id="PF00072">
    <property type="entry name" value="Response_reg"/>
    <property type="match status" value="1"/>
</dbReference>
<dbReference type="SUPFAM" id="SSF52172">
    <property type="entry name" value="CheY-like"/>
    <property type="match status" value="1"/>
</dbReference>
<dbReference type="Gene3D" id="1.10.10.10">
    <property type="entry name" value="Winged helix-like DNA-binding domain superfamily/Winged helix DNA-binding domain"/>
    <property type="match status" value="1"/>
</dbReference>
<comment type="caution">
    <text evidence="6">The sequence shown here is derived from an EMBL/GenBank/DDBJ whole genome shotgun (WGS) entry which is preliminary data.</text>
</comment>